<proteinExistence type="predicted"/>
<dbReference type="EMBL" id="CP073653">
    <property type="protein sequence ID" value="QUN34423.1"/>
    <property type="molecule type" value="Genomic_DNA"/>
</dbReference>
<evidence type="ECO:0000256" key="1">
    <source>
        <dbReference type="SAM" id="Coils"/>
    </source>
</evidence>
<name>A0AB74VD93_CLOBE</name>
<keyword evidence="4" id="KW-1185">Reference proteome</keyword>
<reference evidence="3" key="1">
    <citation type="submission" date="2021-04" db="EMBL/GenBank/DDBJ databases">
        <title>Complete genome sequence of the type strain Clostridium beijerinckii NRRL B-598.</title>
        <authorList>
            <person name="Sedlar K."/>
            <person name="Branska B."/>
            <person name="Bezdicek M."/>
            <person name="Nykrynova M."/>
            <person name="Lengerova M."/>
            <person name="Skutkova H."/>
            <person name="Patakova P."/>
        </authorList>
    </citation>
    <scope>NUCLEOTIDE SEQUENCE</scope>
    <source>
        <strain evidence="3">DSM 791</strain>
    </source>
</reference>
<dbReference type="AlphaFoldDB" id="A0AB74VD93"/>
<gene>
    <name evidence="3" type="ORF">KEC93_21240</name>
</gene>
<feature type="region of interest" description="Disordered" evidence="2">
    <location>
        <begin position="171"/>
        <end position="191"/>
    </location>
</feature>
<feature type="compositionally biased region" description="Basic and acidic residues" evidence="2">
    <location>
        <begin position="180"/>
        <end position="191"/>
    </location>
</feature>
<organism evidence="3 4">
    <name type="scientific">Clostridium beijerinckii</name>
    <name type="common">Clostridium MP</name>
    <dbReference type="NCBI Taxonomy" id="1520"/>
    <lineage>
        <taxon>Bacteria</taxon>
        <taxon>Bacillati</taxon>
        <taxon>Bacillota</taxon>
        <taxon>Clostridia</taxon>
        <taxon>Eubacteriales</taxon>
        <taxon>Clostridiaceae</taxon>
        <taxon>Clostridium</taxon>
    </lineage>
</organism>
<keyword evidence="1" id="KW-0175">Coiled coil</keyword>
<protein>
    <submittedName>
        <fullName evidence="3">DUF4355 domain-containing protein</fullName>
    </submittedName>
</protein>
<dbReference type="Proteomes" id="UP000679373">
    <property type="component" value="Chromosome"/>
</dbReference>
<dbReference type="GeneID" id="66347105"/>
<accession>A0AB74VD93</accession>
<sequence>MLKKEFLELVKDIEEDGEIDETILSNGFSKQIKDLDGLKNLLDTNELVKGIYQKELDSGVGKGVTKYKENFNKNELPKLVEEGIKAKSNEGKSPLEIKVEEQQREIEQMKAEKVKAEMSSKYTKDLSTKGLPTDLIDFVLGADEDTTNANIEKISNILSSVTDTKVKEKLNNSNYVPPKNDSKTFGKPTWDDVMKGKASYEDFKKSQES</sequence>
<evidence type="ECO:0000256" key="2">
    <source>
        <dbReference type="SAM" id="MobiDB-lite"/>
    </source>
</evidence>
<dbReference type="Pfam" id="PF14265">
    <property type="entry name" value="DUF4355"/>
    <property type="match status" value="1"/>
</dbReference>
<dbReference type="InterPro" id="IPR025580">
    <property type="entry name" value="Gp46"/>
</dbReference>
<dbReference type="RefSeq" id="WP_077868629.1">
    <property type="nucleotide sequence ID" value="NZ_BKAK01000058.1"/>
</dbReference>
<feature type="coiled-coil region" evidence="1">
    <location>
        <begin position="92"/>
        <end position="119"/>
    </location>
</feature>
<evidence type="ECO:0000313" key="4">
    <source>
        <dbReference type="Proteomes" id="UP000679373"/>
    </source>
</evidence>
<evidence type="ECO:0000313" key="3">
    <source>
        <dbReference type="EMBL" id="QUN34423.1"/>
    </source>
</evidence>